<evidence type="ECO:0000313" key="2">
    <source>
        <dbReference type="EMBL" id="CEG38020.1"/>
    </source>
</evidence>
<dbReference type="RefSeq" id="XP_024574389.1">
    <property type="nucleotide sequence ID" value="XM_024723410.1"/>
</dbReference>
<proteinExistence type="predicted"/>
<accession>A0A0P1AC21</accession>
<feature type="region of interest" description="Disordered" evidence="1">
    <location>
        <begin position="42"/>
        <end position="63"/>
    </location>
</feature>
<dbReference type="AlphaFoldDB" id="A0A0P1AC21"/>
<dbReference type="GeneID" id="36401117"/>
<keyword evidence="3" id="KW-1185">Reference proteome</keyword>
<evidence type="ECO:0000313" key="3">
    <source>
        <dbReference type="Proteomes" id="UP000054928"/>
    </source>
</evidence>
<organism evidence="2 3">
    <name type="scientific">Plasmopara halstedii</name>
    <name type="common">Downy mildew of sunflower</name>
    <dbReference type="NCBI Taxonomy" id="4781"/>
    <lineage>
        <taxon>Eukaryota</taxon>
        <taxon>Sar</taxon>
        <taxon>Stramenopiles</taxon>
        <taxon>Oomycota</taxon>
        <taxon>Peronosporomycetes</taxon>
        <taxon>Peronosporales</taxon>
        <taxon>Peronosporaceae</taxon>
        <taxon>Plasmopara</taxon>
    </lineage>
</organism>
<sequence>MFKKLLVRLYERQESMVVERSVSLPKSSWSSLENKAAKQMIRQGTTQPQEPPEARNVETLKAW</sequence>
<dbReference type="EMBL" id="CCYD01000291">
    <property type="protein sequence ID" value="CEG38020.1"/>
    <property type="molecule type" value="Genomic_DNA"/>
</dbReference>
<protein>
    <submittedName>
        <fullName evidence="2">Uncharacterized protein</fullName>
    </submittedName>
</protein>
<dbReference type="Proteomes" id="UP000054928">
    <property type="component" value="Unassembled WGS sequence"/>
</dbReference>
<name>A0A0P1AC21_PLAHL</name>
<reference evidence="3" key="1">
    <citation type="submission" date="2014-09" db="EMBL/GenBank/DDBJ databases">
        <authorList>
            <person name="Sharma Rahul"/>
            <person name="Thines Marco"/>
        </authorList>
    </citation>
    <scope>NUCLEOTIDE SEQUENCE [LARGE SCALE GENOMIC DNA]</scope>
</reference>
<evidence type="ECO:0000256" key="1">
    <source>
        <dbReference type="SAM" id="MobiDB-lite"/>
    </source>
</evidence>
<feature type="compositionally biased region" description="Basic and acidic residues" evidence="1">
    <location>
        <begin position="52"/>
        <end position="63"/>
    </location>
</feature>